<feature type="domain" description="VOC" evidence="1">
    <location>
        <begin position="5"/>
        <end position="124"/>
    </location>
</feature>
<dbReference type="SUPFAM" id="SSF54593">
    <property type="entry name" value="Glyoxalase/Bleomycin resistance protein/Dihydroxybiphenyl dioxygenase"/>
    <property type="match status" value="1"/>
</dbReference>
<dbReference type="Pfam" id="PF00903">
    <property type="entry name" value="Glyoxalase"/>
    <property type="match status" value="1"/>
</dbReference>
<dbReference type="RefSeq" id="WP_234860019.1">
    <property type="nucleotide sequence ID" value="NZ_JAKEVZ010000001.1"/>
</dbReference>
<comment type="caution">
    <text evidence="2">The sequence shown here is derived from an EMBL/GenBank/DDBJ whole genome shotgun (WGS) entry which is preliminary data.</text>
</comment>
<dbReference type="InterPro" id="IPR004360">
    <property type="entry name" value="Glyas_Fos-R_dOase_dom"/>
</dbReference>
<dbReference type="PROSITE" id="PS51819">
    <property type="entry name" value="VOC"/>
    <property type="match status" value="1"/>
</dbReference>
<dbReference type="Gene3D" id="3.10.180.10">
    <property type="entry name" value="2,3-Dihydroxybiphenyl 1,2-Dioxygenase, domain 1"/>
    <property type="match status" value="1"/>
</dbReference>
<reference evidence="2 3" key="1">
    <citation type="submission" date="2022-01" db="EMBL/GenBank/DDBJ databases">
        <title>Mariniradius saccharolyticus sp. nov., isolated from sediment of a river.</title>
        <authorList>
            <person name="Liu H."/>
        </authorList>
    </citation>
    <scope>NUCLEOTIDE SEQUENCE [LARGE SCALE GENOMIC DNA]</scope>
    <source>
        <strain evidence="2 3">RY-2</strain>
    </source>
</reference>
<dbReference type="Proteomes" id="UP001201449">
    <property type="component" value="Unassembled WGS sequence"/>
</dbReference>
<dbReference type="PANTHER" id="PTHR33993:SF2">
    <property type="entry name" value="VOC DOMAIN-CONTAINING PROTEIN"/>
    <property type="match status" value="1"/>
</dbReference>
<gene>
    <name evidence="2" type="ORF">L0U89_02220</name>
</gene>
<dbReference type="CDD" id="cd07247">
    <property type="entry name" value="SgaA_N_like"/>
    <property type="match status" value="1"/>
</dbReference>
<protein>
    <submittedName>
        <fullName evidence="2">VOC family protein</fullName>
    </submittedName>
</protein>
<dbReference type="PANTHER" id="PTHR33993">
    <property type="entry name" value="GLYOXALASE-RELATED"/>
    <property type="match status" value="1"/>
</dbReference>
<proteinExistence type="predicted"/>
<keyword evidence="3" id="KW-1185">Reference proteome</keyword>
<evidence type="ECO:0000259" key="1">
    <source>
        <dbReference type="PROSITE" id="PS51819"/>
    </source>
</evidence>
<evidence type="ECO:0000313" key="2">
    <source>
        <dbReference type="EMBL" id="MCF1749873.1"/>
    </source>
</evidence>
<name>A0ABS9BSF5_9BACT</name>
<dbReference type="EMBL" id="JAKEVZ010000001">
    <property type="protein sequence ID" value="MCF1749873.1"/>
    <property type="molecule type" value="Genomic_DNA"/>
</dbReference>
<sequence>MKQVTVAWFEIPVSNMERAMAFYEAIFECKLDRHQMGPFDMAWFPWDENGGGGGGSLVAFEGAYKPSHEGTLVYFSSEDVAVELGRVAKAGGKVLQPKTQISPEIGYMGLFEDTEGNRVALHSNA</sequence>
<dbReference type="InterPro" id="IPR052164">
    <property type="entry name" value="Anthracycline_SecMetBiosynth"/>
</dbReference>
<accession>A0ABS9BSF5</accession>
<dbReference type="InterPro" id="IPR037523">
    <property type="entry name" value="VOC_core"/>
</dbReference>
<dbReference type="InterPro" id="IPR029068">
    <property type="entry name" value="Glyas_Bleomycin-R_OHBP_Dase"/>
</dbReference>
<organism evidence="2 3">
    <name type="scientific">Mariniradius sediminis</name>
    <dbReference type="NCBI Taxonomy" id="2909237"/>
    <lineage>
        <taxon>Bacteria</taxon>
        <taxon>Pseudomonadati</taxon>
        <taxon>Bacteroidota</taxon>
        <taxon>Cytophagia</taxon>
        <taxon>Cytophagales</taxon>
        <taxon>Cyclobacteriaceae</taxon>
        <taxon>Mariniradius</taxon>
    </lineage>
</organism>
<evidence type="ECO:0000313" key="3">
    <source>
        <dbReference type="Proteomes" id="UP001201449"/>
    </source>
</evidence>